<feature type="region of interest" description="Disordered" evidence="1">
    <location>
        <begin position="181"/>
        <end position="218"/>
    </location>
</feature>
<dbReference type="RefSeq" id="XP_016582501.1">
    <property type="nucleotide sequence ID" value="XM_016736766.1"/>
</dbReference>
<comment type="caution">
    <text evidence="2">The sequence shown here is derived from an EMBL/GenBank/DDBJ whole genome shotgun (WGS) entry which is preliminary data.</text>
</comment>
<evidence type="ECO:0000313" key="2">
    <source>
        <dbReference type="EMBL" id="KJR79825.1"/>
    </source>
</evidence>
<evidence type="ECO:0000256" key="1">
    <source>
        <dbReference type="SAM" id="MobiDB-lite"/>
    </source>
</evidence>
<feature type="compositionally biased region" description="Basic and acidic residues" evidence="1">
    <location>
        <begin position="198"/>
        <end position="207"/>
    </location>
</feature>
<accession>A0A0F2LTH4</accession>
<feature type="compositionally biased region" description="Basic and acidic residues" evidence="1">
    <location>
        <begin position="181"/>
        <end position="191"/>
    </location>
</feature>
<gene>
    <name evidence="2" type="ORF">SPSK_10282</name>
</gene>
<dbReference type="VEuPathDB" id="FungiDB:SPSK_10282"/>
<organism evidence="2 3">
    <name type="scientific">Sporothrix schenckii 1099-18</name>
    <dbReference type="NCBI Taxonomy" id="1397361"/>
    <lineage>
        <taxon>Eukaryota</taxon>
        <taxon>Fungi</taxon>
        <taxon>Dikarya</taxon>
        <taxon>Ascomycota</taxon>
        <taxon>Pezizomycotina</taxon>
        <taxon>Sordariomycetes</taxon>
        <taxon>Sordariomycetidae</taxon>
        <taxon>Ophiostomatales</taxon>
        <taxon>Ophiostomataceae</taxon>
        <taxon>Sporothrix</taxon>
    </lineage>
</organism>
<reference evidence="2 3" key="1">
    <citation type="journal article" date="2014" name="BMC Genomics">
        <title>Comparative genomics of the major fungal agents of human and animal Sporotrichosis: Sporothrix schenckii and Sporothrix brasiliensis.</title>
        <authorList>
            <person name="Teixeira M.M."/>
            <person name="de Almeida L.G."/>
            <person name="Kubitschek-Barreira P."/>
            <person name="Alves F.L."/>
            <person name="Kioshima E.S."/>
            <person name="Abadio A.K."/>
            <person name="Fernandes L."/>
            <person name="Derengowski L.S."/>
            <person name="Ferreira K.S."/>
            <person name="Souza R.C."/>
            <person name="Ruiz J.C."/>
            <person name="de Andrade N.C."/>
            <person name="Paes H.C."/>
            <person name="Nicola A.M."/>
            <person name="Albuquerque P."/>
            <person name="Gerber A.L."/>
            <person name="Martins V.P."/>
            <person name="Peconick L.D."/>
            <person name="Neto A.V."/>
            <person name="Chaucanez C.B."/>
            <person name="Silva P.A."/>
            <person name="Cunha O.L."/>
            <person name="de Oliveira F.F."/>
            <person name="dos Santos T.C."/>
            <person name="Barros A.L."/>
            <person name="Soares M.A."/>
            <person name="de Oliveira L.M."/>
            <person name="Marini M.M."/>
            <person name="Villalobos-Duno H."/>
            <person name="Cunha M.M."/>
            <person name="de Hoog S."/>
            <person name="da Silveira J.F."/>
            <person name="Henrissat B."/>
            <person name="Nino-Vega G.A."/>
            <person name="Cisalpino P.S."/>
            <person name="Mora-Montes H.M."/>
            <person name="Almeida S.R."/>
            <person name="Stajich J.E."/>
            <person name="Lopes-Bezerra L.M."/>
            <person name="Vasconcelos A.T."/>
            <person name="Felipe M.S."/>
        </authorList>
    </citation>
    <scope>NUCLEOTIDE SEQUENCE [LARGE SCALE GENOMIC DNA]</scope>
    <source>
        <strain evidence="2 3">1099-18</strain>
    </source>
</reference>
<sequence>MCGRQECSIRDEEAFGMHPSCCAFAAHVNDSVMPLPSTPGRLPSHLPVEINTDITANGAASWFTISRIFVGITQYTFPISHADELHRAARIQHALARRLSDLAEPRSRGSDTWMRPLPMELWMMVAKHLTGECAFISALALADRVDDDLKLDVREVPQSRTLGEGHDMSPQEIWNKPFEEISKDGPAKDISEDTTGDTMKDASEGAPRDSTGTVQSELQSTAQLDAQLTFREGVARIDLDKPVYASFILYERRYYVHSLLRADPQLATPNSADRTMTKLCLLLFPGRLRTNASRVRLFVASDHLGVRCVRFFRQDDADDQNKITAWCRHQTQVLRHEVSWYCESLDLKAEESADGCPLTLKIQSDGIKLRTISISRDPAVLDAVAAVPVSEAQFLWPVPLVLAPQIGHIIPPRRPSPNERTATGPYRMSYVNINAPGTVGYSVACDGESIYSIIAHTRGEDSEALARAYNMESGLAYCSWVYMPLAPGETIVGIYRRLAYYEWPSPDPMSSLGLVFQTNYGRTQEFGAFWGNYLQRSNIWCLARLRNGHCCRMFFNRLDEHRVRLTIQLTAFDRGELGGLAYSPQVGAEEKRPPAMLKDEMLHRQSPLSIGPFRGPLPGGLYSSCSLENVASIRLCIEPTVPHRPVVGMLVSYADGRTPAYVGKWRVDWAAAVADELNPCMSRVDQSRSDGLHICHRRFQASRFPHWSKRTVGLYDGYYVAAVASCAPDNVSESERSRADFFDDDWFKDKWTTVPWRGVLEWWFSLRRTYLYHNGIELQGA</sequence>
<proteinExistence type="predicted"/>
<dbReference type="KEGG" id="ssck:SPSK_10282"/>
<protein>
    <submittedName>
        <fullName evidence="2">Uncharacterized protein</fullName>
    </submittedName>
</protein>
<dbReference type="Proteomes" id="UP000033710">
    <property type="component" value="Unassembled WGS sequence"/>
</dbReference>
<dbReference type="GeneID" id="27672043"/>
<dbReference type="OrthoDB" id="5153231at2759"/>
<reference evidence="2 3" key="2">
    <citation type="journal article" date="2015" name="Eukaryot. Cell">
        <title>Asexual propagation of a virulent clone complex in a human and feline outbreak of sporotrichosis.</title>
        <authorList>
            <person name="Teixeira Mde M."/>
            <person name="Rodrigues A.M."/>
            <person name="Tsui C.K."/>
            <person name="de Almeida L.G."/>
            <person name="Van Diepeningen A.D."/>
            <person name="van den Ende B.G."/>
            <person name="Fernandes G.F."/>
            <person name="Kano R."/>
            <person name="Hamelin R.C."/>
            <person name="Lopes-Bezerra L.M."/>
            <person name="Vasconcelos A.T."/>
            <person name="de Hoog S."/>
            <person name="de Camargo Z.P."/>
            <person name="Felipe M.S."/>
        </authorList>
    </citation>
    <scope>NUCLEOTIDE SEQUENCE [LARGE SCALE GENOMIC DNA]</scope>
    <source>
        <strain evidence="2 3">1099-18</strain>
    </source>
</reference>
<evidence type="ECO:0000313" key="3">
    <source>
        <dbReference type="Proteomes" id="UP000033710"/>
    </source>
</evidence>
<dbReference type="AlphaFoldDB" id="A0A0F2LTH4"/>
<dbReference type="EMBL" id="AXCR01000014">
    <property type="protein sequence ID" value="KJR79825.1"/>
    <property type="molecule type" value="Genomic_DNA"/>
</dbReference>
<name>A0A0F2LTH4_SPOSC</name>